<dbReference type="Proteomes" id="UP001497623">
    <property type="component" value="Unassembled WGS sequence"/>
</dbReference>
<dbReference type="SUPFAM" id="SSF81296">
    <property type="entry name" value="E set domains"/>
    <property type="match status" value="1"/>
</dbReference>
<dbReference type="PANTHER" id="PTHR11590:SF40">
    <property type="entry name" value="HEMOCYTE PROTEIN-GLUTAMINE GAMMA-GLUTAMYLTRANSFERASE-LIKE PROTEIN"/>
    <property type="match status" value="1"/>
</dbReference>
<comment type="caution">
    <text evidence="4">The sequence shown here is derived from an EMBL/GenBank/DDBJ whole genome shotgun (WGS) entry which is preliminary data.</text>
</comment>
<dbReference type="SUPFAM" id="SSF49309">
    <property type="entry name" value="Transglutaminase, two C-terminal domains"/>
    <property type="match status" value="2"/>
</dbReference>
<feature type="domain" description="Transglutaminase-like" evidence="3">
    <location>
        <begin position="180"/>
        <end position="277"/>
    </location>
</feature>
<dbReference type="InterPro" id="IPR036238">
    <property type="entry name" value="Transglutaminase_C_sf"/>
</dbReference>
<feature type="active site" evidence="2">
    <location>
        <position position="251"/>
    </location>
</feature>
<dbReference type="InterPro" id="IPR036985">
    <property type="entry name" value="Transglutaminase-like_sf"/>
</dbReference>
<keyword evidence="5" id="KW-1185">Reference proteome</keyword>
<dbReference type="InterPro" id="IPR050779">
    <property type="entry name" value="Transglutaminase"/>
</dbReference>
<evidence type="ECO:0000259" key="3">
    <source>
        <dbReference type="SMART" id="SM00460"/>
    </source>
</evidence>
<dbReference type="InterPro" id="IPR002931">
    <property type="entry name" value="Transglutaminase-like"/>
</dbReference>
<dbReference type="FunFam" id="2.60.40.10:FF:000090">
    <property type="entry name" value="Protein-glutamine gamma-glutamyltransferase 2"/>
    <property type="match status" value="1"/>
</dbReference>
<dbReference type="FunFam" id="3.90.260.10:FF:000002">
    <property type="entry name" value="Erythrocyte membrane protein band 4.2"/>
    <property type="match status" value="1"/>
</dbReference>
<protein>
    <recommendedName>
        <fullName evidence="3">Transglutaminase-like domain-containing protein</fullName>
    </recommendedName>
</protein>
<evidence type="ECO:0000256" key="2">
    <source>
        <dbReference type="PIRSR" id="PIRSR000459-1"/>
    </source>
</evidence>
<feature type="active site" evidence="2">
    <location>
        <position position="188"/>
    </location>
</feature>
<accession>A0AAV2RB14</accession>
<dbReference type="InterPro" id="IPR014756">
    <property type="entry name" value="Ig_E-set"/>
</dbReference>
<dbReference type="Pfam" id="PF00927">
    <property type="entry name" value="Transglut_C"/>
    <property type="match status" value="2"/>
</dbReference>
<sequence>FIPANAPVGIWRLDVCSGLQDRNEDPYMYVYSDETDAYILFNPWCKDDPTYMDDEDKRYEYVMNDKGKVYMGAYKSRHGRPWAFGQFDDVVLPVACYIMELSSICDTERGNPVRVCKAISSMVCRNNKHYDDDVGHNDFNNEGNRGVMMGRWDGEYHDGVAPFKWTGTVRILEEYLKSGYRPVKYGQCWIFSAVVTTICRTLGIPCRSVTNYVSAHDTNSSLSVDKFFDRDGTEVQGGPDGENWDSVWFFHVWNDVWMRRTDLPKGYGGWQAVDATPQEESDHKNQCGPASLEAIRKGDIGFGYDSPYIFSQVNADIIHWGEDWDSDWGWRRMKIYKYHVGRSILTKRPGKDEDFGETDREDVVHEYKSRAGTETENRSVHRAIRGYQRGYQYHEFKRDVKEDVTFELHEVEKIEIGDPFQIKVVVRNDSSEHRTITVGISAHSMYYTGVQHVTLKKSEGKFQLGPKQQQDVVLTVNYNDYWQKMVEGCMIKVYTVCYVQETSQSYTEEEDFILEKPKLDIKVCKEGMVRQPTQVTFTFKNPLDIPLTECQLSVDGAGLMRPRAFMVDCEVKPHGQFSYTMTFQPLVHGERKIIACFNSKELYDIHGGKTFWVNKYVAQSVVGTSKYVGL</sequence>
<comment type="similarity">
    <text evidence="1">Belongs to the transglutaminase superfamily. Transglutaminase family.</text>
</comment>
<reference evidence="4 5" key="1">
    <citation type="submission" date="2024-05" db="EMBL/GenBank/DDBJ databases">
        <authorList>
            <person name="Wallberg A."/>
        </authorList>
    </citation>
    <scope>NUCLEOTIDE SEQUENCE [LARGE SCALE GENOMIC DNA]</scope>
</reference>
<evidence type="ECO:0000313" key="5">
    <source>
        <dbReference type="Proteomes" id="UP001497623"/>
    </source>
</evidence>
<organism evidence="4 5">
    <name type="scientific">Meganyctiphanes norvegica</name>
    <name type="common">Northern krill</name>
    <name type="synonym">Thysanopoda norvegica</name>
    <dbReference type="NCBI Taxonomy" id="48144"/>
    <lineage>
        <taxon>Eukaryota</taxon>
        <taxon>Metazoa</taxon>
        <taxon>Ecdysozoa</taxon>
        <taxon>Arthropoda</taxon>
        <taxon>Crustacea</taxon>
        <taxon>Multicrustacea</taxon>
        <taxon>Malacostraca</taxon>
        <taxon>Eumalacostraca</taxon>
        <taxon>Eucarida</taxon>
        <taxon>Euphausiacea</taxon>
        <taxon>Euphausiidae</taxon>
        <taxon>Meganyctiphanes</taxon>
    </lineage>
</organism>
<evidence type="ECO:0000313" key="4">
    <source>
        <dbReference type="EMBL" id="CAL4121089.1"/>
    </source>
</evidence>
<dbReference type="Gene3D" id="3.90.260.10">
    <property type="entry name" value="Transglutaminase-like"/>
    <property type="match status" value="1"/>
</dbReference>
<dbReference type="SUPFAM" id="SSF54001">
    <property type="entry name" value="Cysteine proteinases"/>
    <property type="match status" value="1"/>
</dbReference>
<dbReference type="Pfam" id="PF01841">
    <property type="entry name" value="Transglut_core"/>
    <property type="match status" value="1"/>
</dbReference>
<dbReference type="InterPro" id="IPR038765">
    <property type="entry name" value="Papain-like_cys_pep_sf"/>
</dbReference>
<dbReference type="EMBL" id="CAXKWB010018596">
    <property type="protein sequence ID" value="CAL4121089.1"/>
    <property type="molecule type" value="Genomic_DNA"/>
</dbReference>
<feature type="active site" evidence="2">
    <location>
        <position position="274"/>
    </location>
</feature>
<dbReference type="PIRSF" id="PIRSF000459">
    <property type="entry name" value="TGM_EBP42"/>
    <property type="match status" value="1"/>
</dbReference>
<dbReference type="InterPro" id="IPR023608">
    <property type="entry name" value="Transglutaminase_animal"/>
</dbReference>
<dbReference type="Gene3D" id="2.60.40.10">
    <property type="entry name" value="Immunoglobulins"/>
    <property type="match status" value="3"/>
</dbReference>
<evidence type="ECO:0000256" key="1">
    <source>
        <dbReference type="ARBA" id="ARBA00005968"/>
    </source>
</evidence>
<dbReference type="SMART" id="SM00460">
    <property type="entry name" value="TGc"/>
    <property type="match status" value="1"/>
</dbReference>
<dbReference type="GO" id="GO:0003810">
    <property type="term" value="F:protein-glutamine gamma-glutamyltransferase activity"/>
    <property type="evidence" value="ECO:0007669"/>
    <property type="project" value="InterPro"/>
</dbReference>
<dbReference type="AlphaFoldDB" id="A0AAV2RB14"/>
<dbReference type="PANTHER" id="PTHR11590">
    <property type="entry name" value="PROTEIN-GLUTAMINE GAMMA-GLUTAMYLTRANSFERASE"/>
    <property type="match status" value="1"/>
</dbReference>
<dbReference type="InterPro" id="IPR008958">
    <property type="entry name" value="Transglutaminase_C"/>
</dbReference>
<gene>
    <name evidence="4" type="ORF">MNOR_LOCUS22268</name>
</gene>
<name>A0AAV2RB14_MEGNR</name>
<dbReference type="FunFam" id="2.60.40.10:FF:000171">
    <property type="entry name" value="protein-glutamine gamma-glutamyltransferase 6"/>
    <property type="match status" value="1"/>
</dbReference>
<proteinExistence type="inferred from homology"/>
<feature type="non-terminal residue" evidence="4">
    <location>
        <position position="1"/>
    </location>
</feature>
<dbReference type="InterPro" id="IPR013783">
    <property type="entry name" value="Ig-like_fold"/>
</dbReference>